<dbReference type="InterPro" id="IPR027375">
    <property type="entry name" value="DKNYY"/>
</dbReference>
<feature type="chain" id="PRO_5019220627" description="DKNYY family protein" evidence="1">
    <location>
        <begin position="21"/>
        <end position="564"/>
    </location>
</feature>
<keyword evidence="3" id="KW-1185">Reference proteome</keyword>
<dbReference type="RefSeq" id="WP_162615350.1">
    <property type="nucleotide sequence ID" value="NZ_PQSP01000009.1"/>
</dbReference>
<evidence type="ECO:0000256" key="1">
    <source>
        <dbReference type="SAM" id="SignalP"/>
    </source>
</evidence>
<comment type="caution">
    <text evidence="2">The sequence shown here is derived from an EMBL/GenBank/DDBJ whole genome shotgun (WGS) entry which is preliminary data.</text>
</comment>
<evidence type="ECO:0008006" key="4">
    <source>
        <dbReference type="Google" id="ProtNLM"/>
    </source>
</evidence>
<gene>
    <name evidence="2" type="ORF">CUZ56_02571</name>
</gene>
<reference evidence="2 3" key="1">
    <citation type="submission" date="2018-01" db="EMBL/GenBank/DDBJ databases">
        <title>Saezia sanguinis gen. nov., sp. nov., in the order Burkholderiales isolated from human blood.</title>
        <authorList>
            <person name="Medina-Pascual M.J."/>
            <person name="Valdezate S."/>
            <person name="Monzon S."/>
            <person name="Cuesta I."/>
            <person name="Carrasco G."/>
            <person name="Villalon P."/>
            <person name="Saez-Nieto J.A."/>
        </authorList>
    </citation>
    <scope>NUCLEOTIDE SEQUENCE [LARGE SCALE GENOMIC DNA]</scope>
    <source>
        <strain evidence="2 3">CNM695-12</strain>
    </source>
</reference>
<evidence type="ECO:0000313" key="2">
    <source>
        <dbReference type="EMBL" id="RUS65726.1"/>
    </source>
</evidence>
<dbReference type="AlphaFoldDB" id="A0A433SAF0"/>
<feature type="signal peptide" evidence="1">
    <location>
        <begin position="1"/>
        <end position="20"/>
    </location>
</feature>
<organism evidence="2 3">
    <name type="scientific">Saezia sanguinis</name>
    <dbReference type="NCBI Taxonomy" id="1965230"/>
    <lineage>
        <taxon>Bacteria</taxon>
        <taxon>Pseudomonadati</taxon>
        <taxon>Pseudomonadota</taxon>
        <taxon>Betaproteobacteria</taxon>
        <taxon>Burkholderiales</taxon>
        <taxon>Saeziaceae</taxon>
        <taxon>Saezia</taxon>
    </lineage>
</organism>
<dbReference type="Pfam" id="PF13644">
    <property type="entry name" value="DKNYY"/>
    <property type="match status" value="2"/>
</dbReference>
<accession>A0A433SAF0</accession>
<proteinExistence type="predicted"/>
<dbReference type="EMBL" id="PQSP01000009">
    <property type="protein sequence ID" value="RUS65726.1"/>
    <property type="molecule type" value="Genomic_DNA"/>
</dbReference>
<name>A0A433SAF0_9BURK</name>
<sequence length="564" mass="64950" precursor="true">MKKILILICCLIGYAAPVWACSVAGPSVRYEVKDGQVYYQQDYQSEPVLVEGADVATFISNRMYSNNLTEFEKRWNFTHYASDTNHVYYRGRVLEGVNSEQAVLLEENLLDVYITEGMEQFSDYDGYLKDNELVYYRGRLLEGADGGSLGWMPMYQRNPNSLSYVRDQYHIYFYGQKVAGDPKTAFALHHGYYLDAQHIYFRGKILEGASPDAFEQLTVPGGHGWPSVFIVSNKRVFYRGDQLPLDADSFEVLDIFSGPDYVTCGGGTYAGSLLKDRNGVYILHADGRLEHQSAIDAATFQLIPKERFPDKRWIAMQWAVDQHQMYYYWSYKTNNREGRSMVLHILSLTPQKTNQEKLFLDERVIDTYYKDGQSIYRDEDIFSTWKIQNMGEELGIDVKTFDTYATLLSAVIFKDNNMFYLRAASKGSTELITLAPSDAKLVCLEKSHLCLLKGNTLYFVSDDGRVNQTQVNTTKLHCVEGGRLYSGPLTAYSENGVCFDDKQYYQPNGQKQVFSNGSYRLDRNNEWYNAHDYSLQYAVTEDELEKIRLRSLERLHIERQPFLD</sequence>
<protein>
    <recommendedName>
        <fullName evidence="4">DKNYY family protein</fullName>
    </recommendedName>
</protein>
<keyword evidence="1" id="KW-0732">Signal</keyword>
<evidence type="ECO:0000313" key="3">
    <source>
        <dbReference type="Proteomes" id="UP000286947"/>
    </source>
</evidence>
<dbReference type="Proteomes" id="UP000286947">
    <property type="component" value="Unassembled WGS sequence"/>
</dbReference>